<evidence type="ECO:0000259" key="9">
    <source>
        <dbReference type="SMART" id="SM00865"/>
    </source>
</evidence>
<feature type="binding site" evidence="5">
    <location>
        <position position="191"/>
    </location>
    <ligand>
        <name>GTP</name>
        <dbReference type="ChEBI" id="CHEBI:37565"/>
    </ligand>
</feature>
<dbReference type="InterPro" id="IPR008280">
    <property type="entry name" value="Tub_FtsZ_C"/>
</dbReference>
<evidence type="ECO:0000313" key="10">
    <source>
        <dbReference type="EMBL" id="MEX5285666.1"/>
    </source>
</evidence>
<evidence type="ECO:0000256" key="1">
    <source>
        <dbReference type="ARBA" id="ARBA00009690"/>
    </source>
</evidence>
<comment type="caution">
    <text evidence="10">The sequence shown here is derived from an EMBL/GenBank/DDBJ whole genome shotgun (WGS) entry which is preliminary data.</text>
</comment>
<dbReference type="InterPro" id="IPR045061">
    <property type="entry name" value="FtsZ/CetZ"/>
</dbReference>
<feature type="domain" description="Tubulin/FtsZ GTPase" evidence="8">
    <location>
        <begin position="14"/>
        <end position="209"/>
    </location>
</feature>
<dbReference type="NCBIfam" id="TIGR00065">
    <property type="entry name" value="ftsZ"/>
    <property type="match status" value="1"/>
</dbReference>
<feature type="region of interest" description="Disordered" evidence="7">
    <location>
        <begin position="343"/>
        <end position="382"/>
    </location>
</feature>
<gene>
    <name evidence="5 10" type="primary">ftsZ</name>
    <name evidence="10" type="ORF">QCO44_08475</name>
</gene>
<organism evidence="10 11">
    <name type="scientific">Selenomonas sputigena</name>
    <dbReference type="NCBI Taxonomy" id="69823"/>
    <lineage>
        <taxon>Bacteria</taxon>
        <taxon>Bacillati</taxon>
        <taxon>Bacillota</taxon>
        <taxon>Negativicutes</taxon>
        <taxon>Selenomonadales</taxon>
        <taxon>Selenomonadaceae</taxon>
        <taxon>Selenomonas</taxon>
    </lineage>
</organism>
<sequence length="382" mass="40559">MMGNDAKIKRAVVTIKIVGVGGGGNSVLERLSEGNDLDVELIAINTDAKHLAHMEQCNIRTLQIGSELTKGLGTGGVTDLGEAAAKGDAEKLREAMRGADLVFVTATMGGGAGTGAAPIVAKLAKDMGILTIGVVTVPFSFEGPRKKRIANEGIAKLQGNLDALIAIQNDNLMKLPENKHMSLVDAFKAADDVLRQAIRCITELILTTGVINVDFADVTSIFRQSESGDALLGIGRSQISAVDAVQKAVESPLVEKSLKGSRGLILNLSGSASLTLRDVDAAMQHVYNNTHPDVNVILGLVIDPSWGQTIRATIIATDFVDGTVLKARRMEVPESKLKAESISGLEPPAFMNRQPEKMPSFTPHADFAVPKFSPVPPRRDKK</sequence>
<dbReference type="Gene3D" id="3.40.50.1440">
    <property type="entry name" value="Tubulin/FtsZ, GTPase domain"/>
    <property type="match status" value="1"/>
</dbReference>
<keyword evidence="4 5" id="KW-0717">Septation</keyword>
<reference evidence="10 11" key="1">
    <citation type="submission" date="2023-04" db="EMBL/GenBank/DDBJ databases">
        <title>Genome Sequence of Selenomonas sputigena ATCC 33150.</title>
        <authorList>
            <person name="Miller D.P."/>
            <person name="Anvari S."/>
            <person name="Polson S.W."/>
            <person name="Macdonald M."/>
            <person name="Mcdowell J.V."/>
        </authorList>
    </citation>
    <scope>NUCLEOTIDE SEQUENCE [LARGE SCALE GENOMIC DNA]</scope>
    <source>
        <strain evidence="10 11">ATCC 33150</strain>
    </source>
</reference>
<dbReference type="Proteomes" id="UP001559623">
    <property type="component" value="Unassembled WGS sequence"/>
</dbReference>
<dbReference type="InterPro" id="IPR003008">
    <property type="entry name" value="Tubulin_FtsZ_GTPase"/>
</dbReference>
<keyword evidence="11" id="KW-1185">Reference proteome</keyword>
<dbReference type="SMART" id="SM00865">
    <property type="entry name" value="Tubulin_C"/>
    <property type="match status" value="1"/>
</dbReference>
<dbReference type="InterPro" id="IPR036525">
    <property type="entry name" value="Tubulin/FtsZ_GTPase_sf"/>
</dbReference>
<dbReference type="GO" id="GO:0051301">
    <property type="term" value="P:cell division"/>
    <property type="evidence" value="ECO:0007669"/>
    <property type="project" value="UniProtKB-KW"/>
</dbReference>
<feature type="binding site" evidence="5">
    <location>
        <position position="146"/>
    </location>
    <ligand>
        <name>GTP</name>
        <dbReference type="ChEBI" id="CHEBI:37565"/>
    </ligand>
</feature>
<dbReference type="EMBL" id="JARVLH010000005">
    <property type="protein sequence ID" value="MEX5285666.1"/>
    <property type="molecule type" value="Genomic_DNA"/>
</dbReference>
<evidence type="ECO:0000256" key="2">
    <source>
        <dbReference type="ARBA" id="ARBA00022741"/>
    </source>
</evidence>
<evidence type="ECO:0000256" key="6">
    <source>
        <dbReference type="NCBIfam" id="TIGR00065"/>
    </source>
</evidence>
<evidence type="ECO:0000256" key="3">
    <source>
        <dbReference type="ARBA" id="ARBA00023134"/>
    </source>
</evidence>
<name>A0ABV3X632_9FIRM</name>
<keyword evidence="3 5" id="KW-0342">GTP-binding</keyword>
<dbReference type="Pfam" id="PF12327">
    <property type="entry name" value="FtsZ_C"/>
    <property type="match status" value="1"/>
</dbReference>
<evidence type="ECO:0000256" key="5">
    <source>
        <dbReference type="HAMAP-Rule" id="MF_00909"/>
    </source>
</evidence>
<dbReference type="PRINTS" id="PR00423">
    <property type="entry name" value="CELLDVISFTSZ"/>
</dbReference>
<comment type="function">
    <text evidence="5">Essential cell division protein that forms a contractile ring structure (Z ring) at the future cell division site. The regulation of the ring assembly controls the timing and the location of cell division. One of the functions of the FtsZ ring is to recruit other cell division proteins to the septum to produce a new cell wall between the dividing cells. Binds GTP and shows GTPase activity.</text>
</comment>
<dbReference type="SMART" id="SM00864">
    <property type="entry name" value="Tubulin"/>
    <property type="match status" value="1"/>
</dbReference>
<keyword evidence="5 10" id="KW-0132">Cell division</keyword>
<dbReference type="PANTHER" id="PTHR30314">
    <property type="entry name" value="CELL DIVISION PROTEIN FTSZ-RELATED"/>
    <property type="match status" value="1"/>
</dbReference>
<dbReference type="RefSeq" id="WP_368847391.1">
    <property type="nucleotide sequence ID" value="NZ_CP194411.1"/>
</dbReference>
<comment type="subcellular location">
    <subcellularLocation>
        <location evidence="5">Cytoplasm</location>
    </subcellularLocation>
    <text evidence="5">Assembles at midcell at the inner surface of the cytoplasmic membrane.</text>
</comment>
<dbReference type="SUPFAM" id="SSF55307">
    <property type="entry name" value="Tubulin C-terminal domain-like"/>
    <property type="match status" value="1"/>
</dbReference>
<evidence type="ECO:0000256" key="7">
    <source>
        <dbReference type="SAM" id="MobiDB-lite"/>
    </source>
</evidence>
<dbReference type="PANTHER" id="PTHR30314:SF3">
    <property type="entry name" value="MITOCHONDRIAL DIVISION PROTEIN FSZA"/>
    <property type="match status" value="1"/>
</dbReference>
<proteinExistence type="inferred from homology"/>
<comment type="similarity">
    <text evidence="1 5">Belongs to the FtsZ family.</text>
</comment>
<dbReference type="InterPro" id="IPR000158">
    <property type="entry name" value="Cell_div_FtsZ"/>
</dbReference>
<evidence type="ECO:0000313" key="11">
    <source>
        <dbReference type="Proteomes" id="UP001559623"/>
    </source>
</evidence>
<comment type="caution">
    <text evidence="5">Lacks conserved residue(s) required for the propagation of feature annotation.</text>
</comment>
<keyword evidence="5" id="KW-0131">Cell cycle</keyword>
<protein>
    <recommendedName>
        <fullName evidence="5 6">Cell division protein FtsZ</fullName>
    </recommendedName>
</protein>
<accession>A0ABV3X632</accession>
<dbReference type="InterPro" id="IPR018316">
    <property type="entry name" value="Tubulin/FtsZ_2-layer-sand-dom"/>
</dbReference>
<feature type="binding site" evidence="5">
    <location>
        <position position="142"/>
    </location>
    <ligand>
        <name>GTP</name>
        <dbReference type="ChEBI" id="CHEBI:37565"/>
    </ligand>
</feature>
<evidence type="ECO:0000256" key="4">
    <source>
        <dbReference type="ARBA" id="ARBA00023210"/>
    </source>
</evidence>
<dbReference type="CDD" id="cd02201">
    <property type="entry name" value="FtsZ_type1"/>
    <property type="match status" value="1"/>
</dbReference>
<keyword evidence="5" id="KW-0963">Cytoplasm</keyword>
<feature type="domain" description="Tubulin/FtsZ 2-layer sandwich" evidence="9">
    <location>
        <begin position="211"/>
        <end position="328"/>
    </location>
</feature>
<evidence type="ECO:0000259" key="8">
    <source>
        <dbReference type="SMART" id="SM00864"/>
    </source>
</evidence>
<dbReference type="HAMAP" id="MF_00909">
    <property type="entry name" value="FtsZ"/>
    <property type="match status" value="1"/>
</dbReference>
<dbReference type="SUPFAM" id="SSF52490">
    <property type="entry name" value="Tubulin nucleotide-binding domain-like"/>
    <property type="match status" value="1"/>
</dbReference>
<dbReference type="InterPro" id="IPR024757">
    <property type="entry name" value="FtsZ_C"/>
</dbReference>
<keyword evidence="2 5" id="KW-0547">Nucleotide-binding</keyword>
<comment type="subunit">
    <text evidence="5">Homodimer. Polymerizes to form a dynamic ring structure in a strictly GTP-dependent manner. Interacts directly with several other division proteins.</text>
</comment>
<dbReference type="Pfam" id="PF00091">
    <property type="entry name" value="Tubulin"/>
    <property type="match status" value="1"/>
</dbReference>